<gene>
    <name evidence="3" type="ORF">FGK64_10130</name>
</gene>
<feature type="transmembrane region" description="Helical" evidence="1">
    <location>
        <begin position="57"/>
        <end position="75"/>
    </location>
</feature>
<comment type="caution">
    <text evidence="3">The sequence shown here is derived from an EMBL/GenBank/DDBJ whole genome shotgun (WGS) entry which is preliminary data.</text>
</comment>
<feature type="transmembrane region" description="Helical" evidence="1">
    <location>
        <begin position="195"/>
        <end position="218"/>
    </location>
</feature>
<reference evidence="3 4" key="1">
    <citation type="submission" date="2019-05" db="EMBL/GenBank/DDBJ databases">
        <title>Marivita sp. nov. isolated from sea sediment.</title>
        <authorList>
            <person name="Kim W."/>
        </authorList>
    </citation>
    <scope>NUCLEOTIDE SEQUENCE [LARGE SCALE GENOMIC DNA]</scope>
    <source>
        <strain evidence="3 4">CAU 1492</strain>
    </source>
</reference>
<evidence type="ECO:0000256" key="1">
    <source>
        <dbReference type="SAM" id="Phobius"/>
    </source>
</evidence>
<dbReference type="PANTHER" id="PTHR19353">
    <property type="entry name" value="FATTY ACID DESATURASE 2"/>
    <property type="match status" value="1"/>
</dbReference>
<dbReference type="RefSeq" id="WP_138863681.1">
    <property type="nucleotide sequence ID" value="NZ_VCPC01000002.1"/>
</dbReference>
<proteinExistence type="predicted"/>
<name>A0ABY2X9S2_9RHOB</name>
<dbReference type="CDD" id="cd03507">
    <property type="entry name" value="Delta12-FADS-like"/>
    <property type="match status" value="1"/>
</dbReference>
<dbReference type="InterPro" id="IPR012171">
    <property type="entry name" value="Fatty_acid_desaturase"/>
</dbReference>
<keyword evidence="1" id="KW-0812">Transmembrane</keyword>
<dbReference type="PANTHER" id="PTHR19353:SF73">
    <property type="entry name" value="FATTY ACID DESATURASE"/>
    <property type="match status" value="1"/>
</dbReference>
<dbReference type="InterPro" id="IPR005804">
    <property type="entry name" value="FA_desaturase_dom"/>
</dbReference>
<dbReference type="Proteomes" id="UP001191082">
    <property type="component" value="Unassembled WGS sequence"/>
</dbReference>
<feature type="transmembrane region" description="Helical" evidence="1">
    <location>
        <begin position="158"/>
        <end position="175"/>
    </location>
</feature>
<keyword evidence="1" id="KW-1133">Transmembrane helix</keyword>
<organism evidence="3 4">
    <name type="scientific">Arenibacterium halophilum</name>
    <dbReference type="NCBI Taxonomy" id="2583821"/>
    <lineage>
        <taxon>Bacteria</taxon>
        <taxon>Pseudomonadati</taxon>
        <taxon>Pseudomonadota</taxon>
        <taxon>Alphaproteobacteria</taxon>
        <taxon>Rhodobacterales</taxon>
        <taxon>Paracoccaceae</taxon>
        <taxon>Arenibacterium</taxon>
    </lineage>
</organism>
<accession>A0ABY2X9S2</accession>
<evidence type="ECO:0000313" key="4">
    <source>
        <dbReference type="Proteomes" id="UP001191082"/>
    </source>
</evidence>
<dbReference type="Pfam" id="PF00487">
    <property type="entry name" value="FA_desaturase"/>
    <property type="match status" value="1"/>
</dbReference>
<protein>
    <submittedName>
        <fullName evidence="3">Fatty acid desaturase</fullName>
    </submittedName>
</protein>
<keyword evidence="1" id="KW-0472">Membrane</keyword>
<sequence length="348" mass="39314">MDPDPIKAPDTAQSWTRRLAAYRTPIPSRSRFELAVTALPFAIIFALSWWSLAISPWLSVGLSLINAAFVIRLFVIQHDCGHGAFFASRFWNGWCGRIIGVLTLTPYGMWKQNHALHHATTGNLDQRGTGDIPTLTIEEYRAKPLIARIGYRLLRNPVILFGVIAAFNFLIWNRVPPNPLNARRGEWKSALGNDAAVIVLLGLLYSLGGVPVLICVYLPMMVLASIVGTWLFYVQHQFEETSWDQDTDWTVQDAAFHGSSFYVLPPVLTWITANIGAHHIHHLASRIPFYRLPEVLRDHGELNQIGRITIRESLGCARLALWDESERRLVSFRDARKVLTEPHPNPAR</sequence>
<feature type="transmembrane region" description="Helical" evidence="1">
    <location>
        <begin position="32"/>
        <end position="51"/>
    </location>
</feature>
<evidence type="ECO:0000313" key="3">
    <source>
        <dbReference type="EMBL" id="TMV13125.1"/>
    </source>
</evidence>
<feature type="domain" description="Fatty acid desaturase" evidence="2">
    <location>
        <begin position="56"/>
        <end position="301"/>
    </location>
</feature>
<keyword evidence="4" id="KW-1185">Reference proteome</keyword>
<evidence type="ECO:0000259" key="2">
    <source>
        <dbReference type="Pfam" id="PF00487"/>
    </source>
</evidence>
<dbReference type="EMBL" id="VCPC01000002">
    <property type="protein sequence ID" value="TMV13125.1"/>
    <property type="molecule type" value="Genomic_DNA"/>
</dbReference>